<organism evidence="2 3">
    <name type="scientific">Chara braunii</name>
    <name type="common">Braun's stonewort</name>
    <dbReference type="NCBI Taxonomy" id="69332"/>
    <lineage>
        <taxon>Eukaryota</taxon>
        <taxon>Viridiplantae</taxon>
        <taxon>Streptophyta</taxon>
        <taxon>Charophyceae</taxon>
        <taxon>Charales</taxon>
        <taxon>Characeae</taxon>
        <taxon>Chara</taxon>
    </lineage>
</organism>
<dbReference type="Proteomes" id="UP000265515">
    <property type="component" value="Unassembled WGS sequence"/>
</dbReference>
<name>A0A388KVP3_CHABU</name>
<dbReference type="EMBL" id="BFEA01000195">
    <property type="protein sequence ID" value="GBG74013.1"/>
    <property type="molecule type" value="Genomic_DNA"/>
</dbReference>
<evidence type="ECO:0000313" key="3">
    <source>
        <dbReference type="Proteomes" id="UP000265515"/>
    </source>
</evidence>
<evidence type="ECO:0000256" key="1">
    <source>
        <dbReference type="SAM" id="MobiDB-lite"/>
    </source>
</evidence>
<keyword evidence="3" id="KW-1185">Reference proteome</keyword>
<comment type="caution">
    <text evidence="2">The sequence shown here is derived from an EMBL/GenBank/DDBJ whole genome shotgun (WGS) entry which is preliminary data.</text>
</comment>
<sequence length="467" mass="49323">MILVRDLMGNCWSTVYINGEFISRCLDRDLLESEKVFMGIDDAAGTQFTIPLENPVLSPIIEGKFVSGEDNICLRHVRGREVTYDGLFISIWDPDITTPERVRDIDISGTVIPQNGLLHHIQYMPAEDMAGSDDNRGISEPHIARTIQPAYKVNGPPANTDVACAANKPAEDTDAGCAVVDKSRPPSGTIDNDGSRKIGRGMKRMATSRRGNGGTPTLAQRGTGGNGKGGRPPMACGRGRGRGRGQGGATMDGPGETRGRIGGSEGVLRRNRRPGKAAVAECADGFLHHILYMPAEDMADSDDNRGISEPHIARTIQPACKVNGPPANMDVACAANRPAEDTDAGCTVVDKSRPPSGTIDSDGSWKIGRGMKRKATSRRDNGGTPTLAQRETGGNGKGGRPPMARGRGRGRGRGQGGATMDGPGETRGRIGGSEGVQRRNRRPGEAAVAECAGCNASQTLASLTDHL</sequence>
<feature type="region of interest" description="Disordered" evidence="1">
    <location>
        <begin position="177"/>
        <end position="273"/>
    </location>
</feature>
<accession>A0A388KVP3</accession>
<evidence type="ECO:0000313" key="2">
    <source>
        <dbReference type="EMBL" id="GBG74013.1"/>
    </source>
</evidence>
<proteinExistence type="predicted"/>
<dbReference type="AlphaFoldDB" id="A0A388KVP3"/>
<reference evidence="2 3" key="1">
    <citation type="journal article" date="2018" name="Cell">
        <title>The Chara Genome: Secondary Complexity and Implications for Plant Terrestrialization.</title>
        <authorList>
            <person name="Nishiyama T."/>
            <person name="Sakayama H."/>
            <person name="Vries J.D."/>
            <person name="Buschmann H."/>
            <person name="Saint-Marcoux D."/>
            <person name="Ullrich K.K."/>
            <person name="Haas F.B."/>
            <person name="Vanderstraeten L."/>
            <person name="Becker D."/>
            <person name="Lang D."/>
            <person name="Vosolsobe S."/>
            <person name="Rombauts S."/>
            <person name="Wilhelmsson P.K.I."/>
            <person name="Janitza P."/>
            <person name="Kern R."/>
            <person name="Heyl A."/>
            <person name="Rumpler F."/>
            <person name="Villalobos L.I.A.C."/>
            <person name="Clay J.M."/>
            <person name="Skokan R."/>
            <person name="Toyoda A."/>
            <person name="Suzuki Y."/>
            <person name="Kagoshima H."/>
            <person name="Schijlen E."/>
            <person name="Tajeshwar N."/>
            <person name="Catarino B."/>
            <person name="Hetherington A.J."/>
            <person name="Saltykova A."/>
            <person name="Bonnot C."/>
            <person name="Breuninger H."/>
            <person name="Symeonidi A."/>
            <person name="Radhakrishnan G.V."/>
            <person name="Van Nieuwerburgh F."/>
            <person name="Deforce D."/>
            <person name="Chang C."/>
            <person name="Karol K.G."/>
            <person name="Hedrich R."/>
            <person name="Ulvskov P."/>
            <person name="Glockner G."/>
            <person name="Delwiche C.F."/>
            <person name="Petrasek J."/>
            <person name="Van de Peer Y."/>
            <person name="Friml J."/>
            <person name="Beilby M."/>
            <person name="Dolan L."/>
            <person name="Kohara Y."/>
            <person name="Sugano S."/>
            <person name="Fujiyama A."/>
            <person name="Delaux P.-M."/>
            <person name="Quint M."/>
            <person name="TheiBen G."/>
            <person name="Hagemann M."/>
            <person name="Harholt J."/>
            <person name="Dunand C."/>
            <person name="Zachgo S."/>
            <person name="Langdale J."/>
            <person name="Maumus F."/>
            <person name="Straeten D.V.D."/>
            <person name="Gould S.B."/>
            <person name="Rensing S.A."/>
        </authorList>
    </citation>
    <scope>NUCLEOTIDE SEQUENCE [LARGE SCALE GENOMIC DNA]</scope>
    <source>
        <strain evidence="2 3">S276</strain>
    </source>
</reference>
<dbReference type="Gramene" id="GBG74013">
    <property type="protein sequence ID" value="GBG74013"/>
    <property type="gene ID" value="CBR_g17723"/>
</dbReference>
<feature type="region of interest" description="Disordered" evidence="1">
    <location>
        <begin position="342"/>
        <end position="444"/>
    </location>
</feature>
<gene>
    <name evidence="2" type="ORF">CBR_g17723</name>
</gene>
<protein>
    <submittedName>
        <fullName evidence="2">Uncharacterized protein</fullName>
    </submittedName>
</protein>
<feature type="compositionally biased region" description="Basic residues" evidence="1">
    <location>
        <begin position="197"/>
        <end position="207"/>
    </location>
</feature>